<keyword evidence="6" id="KW-0479">Metal-binding</keyword>
<evidence type="ECO:0000259" key="7">
    <source>
        <dbReference type="Pfam" id="PF01227"/>
    </source>
</evidence>
<feature type="domain" description="GTP cyclohydrolase I" evidence="7">
    <location>
        <begin position="8"/>
        <end position="185"/>
    </location>
</feature>
<evidence type="ECO:0000313" key="9">
    <source>
        <dbReference type="Proteomes" id="UP000231134"/>
    </source>
</evidence>
<organism evidence="8 9">
    <name type="scientific">Hallerella succinigenes</name>
    <dbReference type="NCBI Taxonomy" id="1896222"/>
    <lineage>
        <taxon>Bacteria</taxon>
        <taxon>Pseudomonadati</taxon>
        <taxon>Fibrobacterota</taxon>
        <taxon>Fibrobacteria</taxon>
        <taxon>Fibrobacterales</taxon>
        <taxon>Fibrobacteraceae</taxon>
        <taxon>Hallerella</taxon>
    </lineage>
</organism>
<dbReference type="HAMAP" id="MF_00223">
    <property type="entry name" value="FolE"/>
    <property type="match status" value="1"/>
</dbReference>
<dbReference type="InterPro" id="IPR043134">
    <property type="entry name" value="GTP-CH-I_N"/>
</dbReference>
<evidence type="ECO:0000313" key="8">
    <source>
        <dbReference type="EMBL" id="PJJ40731.1"/>
    </source>
</evidence>
<keyword evidence="5 6" id="KW-0378">Hydrolase</keyword>
<dbReference type="PANTHER" id="PTHR11109">
    <property type="entry name" value="GTP CYCLOHYDROLASE I"/>
    <property type="match status" value="1"/>
</dbReference>
<name>A0A2M9A4T9_9BACT</name>
<dbReference type="NCBIfam" id="TIGR00063">
    <property type="entry name" value="folE"/>
    <property type="match status" value="1"/>
</dbReference>
<feature type="binding site" evidence="6">
    <location>
        <position position="81"/>
    </location>
    <ligand>
        <name>Zn(2+)</name>
        <dbReference type="ChEBI" id="CHEBI:29105"/>
    </ligand>
</feature>
<dbReference type="GO" id="GO:0006730">
    <property type="term" value="P:one-carbon metabolic process"/>
    <property type="evidence" value="ECO:0007669"/>
    <property type="project" value="UniProtKB-UniRule"/>
</dbReference>
<dbReference type="EMBL" id="PGEX01000001">
    <property type="protein sequence ID" value="PJJ40731.1"/>
    <property type="molecule type" value="Genomic_DNA"/>
</dbReference>
<dbReference type="AlphaFoldDB" id="A0A2M9A4T9"/>
<keyword evidence="6" id="KW-0862">Zinc</keyword>
<evidence type="ECO:0000256" key="5">
    <source>
        <dbReference type="ARBA" id="ARBA00022801"/>
    </source>
</evidence>
<feature type="binding site" evidence="6">
    <location>
        <position position="78"/>
    </location>
    <ligand>
        <name>Zn(2+)</name>
        <dbReference type="ChEBI" id="CHEBI:29105"/>
    </ligand>
</feature>
<dbReference type="GO" id="GO:0046654">
    <property type="term" value="P:tetrahydrofolate biosynthetic process"/>
    <property type="evidence" value="ECO:0007669"/>
    <property type="project" value="UniProtKB-UniRule"/>
</dbReference>
<dbReference type="NCBIfam" id="NF006826">
    <property type="entry name" value="PRK09347.1-3"/>
    <property type="match status" value="1"/>
</dbReference>
<comment type="caution">
    <text evidence="8">The sequence shown here is derived from an EMBL/GenBank/DDBJ whole genome shotgun (WGS) entry which is preliminary data.</text>
</comment>
<dbReference type="Gene3D" id="3.30.1130.10">
    <property type="match status" value="1"/>
</dbReference>
<dbReference type="FunFam" id="3.30.1130.10:FF:000001">
    <property type="entry name" value="GTP cyclohydrolase 1"/>
    <property type="match status" value="1"/>
</dbReference>
<gene>
    <name evidence="6" type="primary">folE</name>
    <name evidence="8" type="ORF">BGX16_0672</name>
</gene>
<sequence length="191" mass="21964">MMNLKMMEDGFRMILEGMGEDIHREGLIDTPKRVAKMYQELMTGLSGDTKAEDILKTRFHEKYDEMIVVPNIEFASMCEHHFLPFTGCAHVAYIPGDCVVGLSKIPRVVEFYARFPQIQERMTRQIAELIQKVLQPRGVAVVLEASHMCMTMRGVKKPGASMVTTQLLGRFKTDEKTRAEFMSYIKPYIRH</sequence>
<dbReference type="UniPathway" id="UPA00848">
    <property type="reaction ID" value="UER00151"/>
</dbReference>
<evidence type="ECO:0000256" key="4">
    <source>
        <dbReference type="ARBA" id="ARBA00022563"/>
    </source>
</evidence>
<dbReference type="GO" id="GO:0005525">
    <property type="term" value="F:GTP binding"/>
    <property type="evidence" value="ECO:0007669"/>
    <property type="project" value="UniProtKB-KW"/>
</dbReference>
<proteinExistence type="inferred from homology"/>
<dbReference type="GO" id="GO:0008270">
    <property type="term" value="F:zinc ion binding"/>
    <property type="evidence" value="ECO:0007669"/>
    <property type="project" value="UniProtKB-UniRule"/>
</dbReference>
<dbReference type="SUPFAM" id="SSF55620">
    <property type="entry name" value="Tetrahydrobiopterin biosynthesis enzymes-like"/>
    <property type="match status" value="1"/>
</dbReference>
<keyword evidence="4 6" id="KW-0554">One-carbon metabolism</keyword>
<reference evidence="8 9" key="1">
    <citation type="submission" date="2017-11" db="EMBL/GenBank/DDBJ databases">
        <title>Animal gut microbial communities from fecal samples from Wisconsin, USA.</title>
        <authorList>
            <person name="Neumann A."/>
        </authorList>
    </citation>
    <scope>NUCLEOTIDE SEQUENCE [LARGE SCALE GENOMIC DNA]</scope>
    <source>
        <strain evidence="8 9">UWS3</strain>
    </source>
</reference>
<evidence type="ECO:0000256" key="6">
    <source>
        <dbReference type="HAMAP-Rule" id="MF_00223"/>
    </source>
</evidence>
<protein>
    <recommendedName>
        <fullName evidence="6">GTP cyclohydrolase 1</fullName>
        <ecNumber evidence="6">3.5.4.16</ecNumber>
    </recommendedName>
    <alternativeName>
        <fullName evidence="6">GTP cyclohydrolase I</fullName>
        <shortName evidence="6">GTP-CH-I</shortName>
    </alternativeName>
</protein>
<dbReference type="GO" id="GO:0005737">
    <property type="term" value="C:cytoplasm"/>
    <property type="evidence" value="ECO:0007669"/>
    <property type="project" value="TreeGrafter"/>
</dbReference>
<comment type="pathway">
    <text evidence="2 6">Cofactor biosynthesis; 7,8-dihydroneopterin triphosphate biosynthesis; 7,8-dihydroneopterin triphosphate from GTP: step 1/1.</text>
</comment>
<dbReference type="GO" id="GO:0006729">
    <property type="term" value="P:tetrahydrobiopterin biosynthetic process"/>
    <property type="evidence" value="ECO:0007669"/>
    <property type="project" value="TreeGrafter"/>
</dbReference>
<accession>A0A2M9A4T9</accession>
<evidence type="ECO:0000256" key="3">
    <source>
        <dbReference type="ARBA" id="ARBA00008085"/>
    </source>
</evidence>
<dbReference type="Proteomes" id="UP000231134">
    <property type="component" value="Unassembled WGS sequence"/>
</dbReference>
<comment type="catalytic activity">
    <reaction evidence="1 6">
        <text>GTP + H2O = 7,8-dihydroneopterin 3'-triphosphate + formate + H(+)</text>
        <dbReference type="Rhea" id="RHEA:17473"/>
        <dbReference type="ChEBI" id="CHEBI:15377"/>
        <dbReference type="ChEBI" id="CHEBI:15378"/>
        <dbReference type="ChEBI" id="CHEBI:15740"/>
        <dbReference type="ChEBI" id="CHEBI:37565"/>
        <dbReference type="ChEBI" id="CHEBI:58462"/>
        <dbReference type="EC" id="3.5.4.16"/>
    </reaction>
</comment>
<dbReference type="EC" id="3.5.4.16" evidence="6"/>
<dbReference type="GO" id="GO:0003934">
    <property type="term" value="F:GTP cyclohydrolase I activity"/>
    <property type="evidence" value="ECO:0007669"/>
    <property type="project" value="UniProtKB-UniRule"/>
</dbReference>
<dbReference type="InterPro" id="IPR043133">
    <property type="entry name" value="GTP-CH-I_C/QueF"/>
</dbReference>
<evidence type="ECO:0000256" key="2">
    <source>
        <dbReference type="ARBA" id="ARBA00005080"/>
    </source>
</evidence>
<evidence type="ECO:0000256" key="1">
    <source>
        <dbReference type="ARBA" id="ARBA00001052"/>
    </source>
</evidence>
<dbReference type="NCBIfam" id="NF006825">
    <property type="entry name" value="PRK09347.1-2"/>
    <property type="match status" value="1"/>
</dbReference>
<dbReference type="PANTHER" id="PTHR11109:SF7">
    <property type="entry name" value="GTP CYCLOHYDROLASE 1"/>
    <property type="match status" value="1"/>
</dbReference>
<dbReference type="InterPro" id="IPR020602">
    <property type="entry name" value="GTP_CycHdrlase_I_dom"/>
</dbReference>
<comment type="similarity">
    <text evidence="3 6">Belongs to the GTP cyclohydrolase I family.</text>
</comment>
<dbReference type="InterPro" id="IPR001474">
    <property type="entry name" value="GTP_CycHdrlase_I"/>
</dbReference>
<keyword evidence="6" id="KW-0547">Nucleotide-binding</keyword>
<dbReference type="Gene3D" id="1.10.286.10">
    <property type="match status" value="1"/>
</dbReference>
<keyword evidence="9" id="KW-1185">Reference proteome</keyword>
<dbReference type="OrthoDB" id="9801207at2"/>
<feature type="binding site" evidence="6">
    <location>
        <position position="149"/>
    </location>
    <ligand>
        <name>Zn(2+)</name>
        <dbReference type="ChEBI" id="CHEBI:29105"/>
    </ligand>
</feature>
<keyword evidence="6" id="KW-0342">GTP-binding</keyword>
<dbReference type="Pfam" id="PF01227">
    <property type="entry name" value="GTP_cyclohydroI"/>
    <property type="match status" value="1"/>
</dbReference>
<comment type="subunit">
    <text evidence="6">Homopolymer.</text>
</comment>